<name>A0ACB7THP9_HYAAI</name>
<sequence>MTPRRRCAENEGRTLPDRPDVSGMRSRTTYQRRKRRTAAPCSAALLCLLPYGNAPRLRRETAFFASHEDVASAVPIGLVAKAAHAASAMTPHHLSRPEFSQPPPQEPTHTATPPARQVRR</sequence>
<evidence type="ECO:0000313" key="2">
    <source>
        <dbReference type="Proteomes" id="UP000821845"/>
    </source>
</evidence>
<organism evidence="1 2">
    <name type="scientific">Hyalomma asiaticum</name>
    <name type="common">Tick</name>
    <dbReference type="NCBI Taxonomy" id="266040"/>
    <lineage>
        <taxon>Eukaryota</taxon>
        <taxon>Metazoa</taxon>
        <taxon>Ecdysozoa</taxon>
        <taxon>Arthropoda</taxon>
        <taxon>Chelicerata</taxon>
        <taxon>Arachnida</taxon>
        <taxon>Acari</taxon>
        <taxon>Parasitiformes</taxon>
        <taxon>Ixodida</taxon>
        <taxon>Ixodoidea</taxon>
        <taxon>Ixodidae</taxon>
        <taxon>Hyalomminae</taxon>
        <taxon>Hyalomma</taxon>
    </lineage>
</organism>
<gene>
    <name evidence="1" type="ORF">HPB50_009554</name>
</gene>
<keyword evidence="2" id="KW-1185">Reference proteome</keyword>
<evidence type="ECO:0000313" key="1">
    <source>
        <dbReference type="EMBL" id="KAH6945659.1"/>
    </source>
</evidence>
<protein>
    <submittedName>
        <fullName evidence="1">Uncharacterized protein</fullName>
    </submittedName>
</protein>
<comment type="caution">
    <text evidence="1">The sequence shown here is derived from an EMBL/GenBank/DDBJ whole genome shotgun (WGS) entry which is preliminary data.</text>
</comment>
<proteinExistence type="predicted"/>
<reference evidence="1" key="1">
    <citation type="submission" date="2020-05" db="EMBL/GenBank/DDBJ databases">
        <title>Large-scale comparative analyses of tick genomes elucidate their genetic diversity and vector capacities.</title>
        <authorList>
            <person name="Jia N."/>
            <person name="Wang J."/>
            <person name="Shi W."/>
            <person name="Du L."/>
            <person name="Sun Y."/>
            <person name="Zhan W."/>
            <person name="Jiang J."/>
            <person name="Wang Q."/>
            <person name="Zhang B."/>
            <person name="Ji P."/>
            <person name="Sakyi L.B."/>
            <person name="Cui X."/>
            <person name="Yuan T."/>
            <person name="Jiang B."/>
            <person name="Yang W."/>
            <person name="Lam T.T.-Y."/>
            <person name="Chang Q."/>
            <person name="Ding S."/>
            <person name="Wang X."/>
            <person name="Zhu J."/>
            <person name="Ruan X."/>
            <person name="Zhao L."/>
            <person name="Wei J."/>
            <person name="Que T."/>
            <person name="Du C."/>
            <person name="Cheng J."/>
            <person name="Dai P."/>
            <person name="Han X."/>
            <person name="Huang E."/>
            <person name="Gao Y."/>
            <person name="Liu J."/>
            <person name="Shao H."/>
            <person name="Ye R."/>
            <person name="Li L."/>
            <person name="Wei W."/>
            <person name="Wang X."/>
            <person name="Wang C."/>
            <person name="Yang T."/>
            <person name="Huo Q."/>
            <person name="Li W."/>
            <person name="Guo W."/>
            <person name="Chen H."/>
            <person name="Zhou L."/>
            <person name="Ni X."/>
            <person name="Tian J."/>
            <person name="Zhou Y."/>
            <person name="Sheng Y."/>
            <person name="Liu T."/>
            <person name="Pan Y."/>
            <person name="Xia L."/>
            <person name="Li J."/>
            <person name="Zhao F."/>
            <person name="Cao W."/>
        </authorList>
    </citation>
    <scope>NUCLEOTIDE SEQUENCE</scope>
    <source>
        <strain evidence="1">Hyas-2018</strain>
    </source>
</reference>
<accession>A0ACB7THP9</accession>
<dbReference type="EMBL" id="CM023481">
    <property type="protein sequence ID" value="KAH6945659.1"/>
    <property type="molecule type" value="Genomic_DNA"/>
</dbReference>
<dbReference type="Proteomes" id="UP000821845">
    <property type="component" value="Chromosome 1"/>
</dbReference>